<evidence type="ECO:0000256" key="3">
    <source>
        <dbReference type="ARBA" id="ARBA00022989"/>
    </source>
</evidence>
<dbReference type="PROSITE" id="PS50234">
    <property type="entry name" value="VWFA"/>
    <property type="match status" value="1"/>
</dbReference>
<dbReference type="SMART" id="SM00327">
    <property type="entry name" value="VWA"/>
    <property type="match status" value="1"/>
</dbReference>
<dbReference type="RefSeq" id="WP_215626257.1">
    <property type="nucleotide sequence ID" value="NZ_CP067089.2"/>
</dbReference>
<sequence length="333" mass="35066">MSIGFERPVLLFAGFALLAAFLAVSRFFRKGLVFSIPLGPPGGSSFKAPFSIEIIIKILKVMEIAGAAGLIIAAAGPVFISAETVWLNRGADILFVVDISPSMAGMDMNGRSRFDASRELVRDFARDRPSDAIGLAALGMDAALLVPPTVDRRALSSRLDSLSIGELGDGTALGTGLALGAFHIRGSHAPRKAVVLITDGENNAGAIHPETAAGAVLSVGANLWVIGVGSTGEVAIDYVDPETRMRRTGTFDSRFDPESLKAIARAGEGTYISAPSAEAFAAAFSRVDSGEMTVRRSRTVNRTAAFHEPIIIAAMILILVSRIIRYQILGALV</sequence>
<dbReference type="Proteomes" id="UP000595917">
    <property type="component" value="Chromosome"/>
</dbReference>
<evidence type="ECO:0000256" key="5">
    <source>
        <dbReference type="SAM" id="Phobius"/>
    </source>
</evidence>
<gene>
    <name evidence="7" type="ORF">JFL75_18780</name>
</gene>
<proteinExistence type="predicted"/>
<feature type="transmembrane region" description="Helical" evidence="5">
    <location>
        <begin position="305"/>
        <end position="324"/>
    </location>
</feature>
<protein>
    <submittedName>
        <fullName evidence="7">VWA domain-containing protein</fullName>
    </submittedName>
</protein>
<evidence type="ECO:0000256" key="2">
    <source>
        <dbReference type="ARBA" id="ARBA00022692"/>
    </source>
</evidence>
<evidence type="ECO:0000313" key="8">
    <source>
        <dbReference type="Proteomes" id="UP000595917"/>
    </source>
</evidence>
<dbReference type="Pfam" id="PF13519">
    <property type="entry name" value="VWA_2"/>
    <property type="match status" value="1"/>
</dbReference>
<feature type="domain" description="VWFA" evidence="6">
    <location>
        <begin position="92"/>
        <end position="287"/>
    </location>
</feature>
<evidence type="ECO:0000256" key="1">
    <source>
        <dbReference type="ARBA" id="ARBA00022475"/>
    </source>
</evidence>
<dbReference type="KEGG" id="bhc:JFL75_18780"/>
<dbReference type="SUPFAM" id="SSF53300">
    <property type="entry name" value="vWA-like"/>
    <property type="match status" value="1"/>
</dbReference>
<keyword evidence="2 5" id="KW-0812">Transmembrane</keyword>
<feature type="transmembrane region" description="Helical" evidence="5">
    <location>
        <begin position="59"/>
        <end position="80"/>
    </location>
</feature>
<dbReference type="PANTHER" id="PTHR22550">
    <property type="entry name" value="SPORE GERMINATION PROTEIN"/>
    <property type="match status" value="1"/>
</dbReference>
<evidence type="ECO:0000313" key="7">
    <source>
        <dbReference type="EMBL" id="QQO08952.1"/>
    </source>
</evidence>
<dbReference type="InterPro" id="IPR050768">
    <property type="entry name" value="UPF0353/GerABKA_families"/>
</dbReference>
<dbReference type="EMBL" id="CP067089">
    <property type="protein sequence ID" value="QQO08952.1"/>
    <property type="molecule type" value="Genomic_DNA"/>
</dbReference>
<dbReference type="InterPro" id="IPR036465">
    <property type="entry name" value="vWFA_dom_sf"/>
</dbReference>
<reference evidence="7" key="1">
    <citation type="submission" date="2021-01" db="EMBL/GenBank/DDBJ databases">
        <title>Description of Breznakiella homolactica.</title>
        <authorList>
            <person name="Song Y."/>
            <person name="Brune A."/>
        </authorList>
    </citation>
    <scope>NUCLEOTIDE SEQUENCE</scope>
    <source>
        <strain evidence="7">RmG30</strain>
    </source>
</reference>
<keyword evidence="1" id="KW-1003">Cell membrane</keyword>
<dbReference type="PANTHER" id="PTHR22550:SF5">
    <property type="entry name" value="LEUCINE ZIPPER PROTEIN 4"/>
    <property type="match status" value="1"/>
</dbReference>
<evidence type="ECO:0000259" key="6">
    <source>
        <dbReference type="PROSITE" id="PS50234"/>
    </source>
</evidence>
<evidence type="ECO:0000256" key="4">
    <source>
        <dbReference type="ARBA" id="ARBA00023136"/>
    </source>
</evidence>
<dbReference type="Gene3D" id="3.40.50.410">
    <property type="entry name" value="von Willebrand factor, type A domain"/>
    <property type="match status" value="1"/>
</dbReference>
<name>A0A7T7XME4_9SPIR</name>
<accession>A0A7T7XME4</accession>
<organism evidence="7 8">
    <name type="scientific">Breznakiella homolactica</name>
    <dbReference type="NCBI Taxonomy" id="2798577"/>
    <lineage>
        <taxon>Bacteria</taxon>
        <taxon>Pseudomonadati</taxon>
        <taxon>Spirochaetota</taxon>
        <taxon>Spirochaetia</taxon>
        <taxon>Spirochaetales</taxon>
        <taxon>Breznakiellaceae</taxon>
        <taxon>Breznakiella</taxon>
    </lineage>
</organism>
<keyword evidence="8" id="KW-1185">Reference proteome</keyword>
<dbReference type="InterPro" id="IPR002035">
    <property type="entry name" value="VWF_A"/>
</dbReference>
<keyword evidence="4 5" id="KW-0472">Membrane</keyword>
<dbReference type="AlphaFoldDB" id="A0A7T7XME4"/>
<keyword evidence="3 5" id="KW-1133">Transmembrane helix</keyword>